<organism evidence="3 4">
    <name type="scientific">Podila minutissima</name>
    <dbReference type="NCBI Taxonomy" id="64525"/>
    <lineage>
        <taxon>Eukaryota</taxon>
        <taxon>Fungi</taxon>
        <taxon>Fungi incertae sedis</taxon>
        <taxon>Mucoromycota</taxon>
        <taxon>Mortierellomycotina</taxon>
        <taxon>Mortierellomycetes</taxon>
        <taxon>Mortierellales</taxon>
        <taxon>Mortierellaceae</taxon>
        <taxon>Podila</taxon>
    </lineage>
</organism>
<accession>A0A9P5STM0</accession>
<feature type="transmembrane region" description="Helical" evidence="2">
    <location>
        <begin position="65"/>
        <end position="85"/>
    </location>
</feature>
<comment type="caution">
    <text evidence="3">The sequence shown here is derived from an EMBL/GenBank/DDBJ whole genome shotgun (WGS) entry which is preliminary data.</text>
</comment>
<keyword evidence="2" id="KW-0472">Membrane</keyword>
<gene>
    <name evidence="3" type="ORF">BG006_004146</name>
</gene>
<keyword evidence="4" id="KW-1185">Reference proteome</keyword>
<feature type="compositionally biased region" description="Low complexity" evidence="1">
    <location>
        <begin position="1"/>
        <end position="26"/>
    </location>
</feature>
<dbReference type="EMBL" id="JAAAUY010000023">
    <property type="protein sequence ID" value="KAF9337543.1"/>
    <property type="molecule type" value="Genomic_DNA"/>
</dbReference>
<protein>
    <submittedName>
        <fullName evidence="3">Uncharacterized protein</fullName>
    </submittedName>
</protein>
<reference evidence="3" key="1">
    <citation type="journal article" date="2020" name="Fungal Divers.">
        <title>Resolving the Mortierellaceae phylogeny through synthesis of multi-gene phylogenetics and phylogenomics.</title>
        <authorList>
            <person name="Vandepol N."/>
            <person name="Liber J."/>
            <person name="Desiro A."/>
            <person name="Na H."/>
            <person name="Kennedy M."/>
            <person name="Barry K."/>
            <person name="Grigoriev I.V."/>
            <person name="Miller A.N."/>
            <person name="O'Donnell K."/>
            <person name="Stajich J.E."/>
            <person name="Bonito G."/>
        </authorList>
    </citation>
    <scope>NUCLEOTIDE SEQUENCE</scope>
    <source>
        <strain evidence="3">NVP1</strain>
    </source>
</reference>
<keyword evidence="2" id="KW-0812">Transmembrane</keyword>
<dbReference type="Proteomes" id="UP000696485">
    <property type="component" value="Unassembled WGS sequence"/>
</dbReference>
<feature type="compositionally biased region" description="Low complexity" evidence="1">
    <location>
        <begin position="141"/>
        <end position="156"/>
    </location>
</feature>
<sequence length="243" mass="25435">MGVTTQPPTSTSDRTTTKSKTSTSSDRGGHRSTGPVVPPTVTSDSAAQPSNLPSTSGSSSNKTGITIGVVVGAIVIASGIGIWVFRKWKLSPSRQFKSKVRNSSGGFSGGAVGAQGVGPVDHGEYDSYNDIFRPSAHDSAVPTSMPPVGSSVGSSPRQDYQQVSPQAQHINMSSTTGTVPDYSQYRYTSSAQGYDSGIPQAALGGNTVSGGVDYYHPQSEAYISQDYSTNGRANDQFLRELRE</sequence>
<dbReference type="AlphaFoldDB" id="A0A9P5STM0"/>
<evidence type="ECO:0000256" key="2">
    <source>
        <dbReference type="SAM" id="Phobius"/>
    </source>
</evidence>
<evidence type="ECO:0000313" key="4">
    <source>
        <dbReference type="Proteomes" id="UP000696485"/>
    </source>
</evidence>
<proteinExistence type="predicted"/>
<feature type="region of interest" description="Disordered" evidence="1">
    <location>
        <begin position="1"/>
        <end position="62"/>
    </location>
</feature>
<evidence type="ECO:0000256" key="1">
    <source>
        <dbReference type="SAM" id="MobiDB-lite"/>
    </source>
</evidence>
<name>A0A9P5STM0_9FUNG</name>
<evidence type="ECO:0000313" key="3">
    <source>
        <dbReference type="EMBL" id="KAF9337543.1"/>
    </source>
</evidence>
<feature type="region of interest" description="Disordered" evidence="1">
    <location>
        <begin position="139"/>
        <end position="159"/>
    </location>
</feature>
<keyword evidence="2" id="KW-1133">Transmembrane helix</keyword>
<feature type="compositionally biased region" description="Low complexity" evidence="1">
    <location>
        <begin position="49"/>
        <end position="62"/>
    </location>
</feature>